<evidence type="ECO:0000313" key="2">
    <source>
        <dbReference type="EMBL" id="KDQ34005.1"/>
    </source>
</evidence>
<proteinExistence type="predicted"/>
<gene>
    <name evidence="2" type="ORF">PLEOSDRAFT_164060</name>
</gene>
<dbReference type="VEuPathDB" id="FungiDB:PLEOSDRAFT_164060"/>
<protein>
    <submittedName>
        <fullName evidence="2">Uncharacterized protein</fullName>
    </submittedName>
</protein>
<dbReference type="OrthoDB" id="3117616at2759"/>
<accession>A0A067P434</accession>
<dbReference type="Proteomes" id="UP000027073">
    <property type="component" value="Unassembled WGS sequence"/>
</dbReference>
<reference evidence="3" key="1">
    <citation type="journal article" date="2014" name="Proc. Natl. Acad. Sci. U.S.A.">
        <title>Extensive sampling of basidiomycete genomes demonstrates inadequacy of the white-rot/brown-rot paradigm for wood decay fungi.</title>
        <authorList>
            <person name="Riley R."/>
            <person name="Salamov A.A."/>
            <person name="Brown D.W."/>
            <person name="Nagy L.G."/>
            <person name="Floudas D."/>
            <person name="Held B.W."/>
            <person name="Levasseur A."/>
            <person name="Lombard V."/>
            <person name="Morin E."/>
            <person name="Otillar R."/>
            <person name="Lindquist E.A."/>
            <person name="Sun H."/>
            <person name="LaButti K.M."/>
            <person name="Schmutz J."/>
            <person name="Jabbour D."/>
            <person name="Luo H."/>
            <person name="Baker S.E."/>
            <person name="Pisabarro A.G."/>
            <person name="Walton J.D."/>
            <person name="Blanchette R.A."/>
            <person name="Henrissat B."/>
            <person name="Martin F."/>
            <person name="Cullen D."/>
            <person name="Hibbett D.S."/>
            <person name="Grigoriev I.V."/>
        </authorList>
    </citation>
    <scope>NUCLEOTIDE SEQUENCE [LARGE SCALE GENOMIC DNA]</scope>
    <source>
        <strain evidence="3">PC15</strain>
    </source>
</reference>
<evidence type="ECO:0000256" key="1">
    <source>
        <dbReference type="SAM" id="MobiDB-lite"/>
    </source>
</evidence>
<organism evidence="2 3">
    <name type="scientific">Pleurotus ostreatus (strain PC15)</name>
    <name type="common">Oyster mushroom</name>
    <dbReference type="NCBI Taxonomy" id="1137138"/>
    <lineage>
        <taxon>Eukaryota</taxon>
        <taxon>Fungi</taxon>
        <taxon>Dikarya</taxon>
        <taxon>Basidiomycota</taxon>
        <taxon>Agaricomycotina</taxon>
        <taxon>Agaricomycetes</taxon>
        <taxon>Agaricomycetidae</taxon>
        <taxon>Agaricales</taxon>
        <taxon>Pleurotineae</taxon>
        <taxon>Pleurotaceae</taxon>
        <taxon>Pleurotus</taxon>
    </lineage>
</organism>
<feature type="compositionally biased region" description="Basic and acidic residues" evidence="1">
    <location>
        <begin position="110"/>
        <end position="129"/>
    </location>
</feature>
<evidence type="ECO:0000313" key="3">
    <source>
        <dbReference type="Proteomes" id="UP000027073"/>
    </source>
</evidence>
<name>A0A067P434_PLEO1</name>
<dbReference type="EMBL" id="KL198004">
    <property type="protein sequence ID" value="KDQ34005.1"/>
    <property type="molecule type" value="Genomic_DNA"/>
</dbReference>
<sequence>MTPVNIFQFSIKDQKHSFELEIPPSAHGHVLHISIDGTTNKGTVTVSNNTAVPYADPERPHPGNTSHCHGETALDESVKNWRPFGGQQPTGTSSRVPATYHTSRSVFLPGKRDTKATDQERPSGEDTTRSPRRYHGITVYPPTSTLPKQFASPSRPRDNTTLKPDGSNRFHSCGRDDPDYDAEDSMPTWAELREVYHGLKEQKCTIVDNDEPDGYPADDINDDPNHPSNLPVPFHRLPPRAAVDGDLHPEMFAVPLEFRHKYNAPAARNGAGKQWWVVAKGYEIGVFCDKWVYIQALTSSIGFQKKAQSWKQAIAFYNEYERSSKTQRLIK</sequence>
<feature type="compositionally biased region" description="Polar residues" evidence="1">
    <location>
        <begin position="87"/>
        <end position="105"/>
    </location>
</feature>
<dbReference type="AlphaFoldDB" id="A0A067P434"/>
<feature type="region of interest" description="Disordered" evidence="1">
    <location>
        <begin position="80"/>
        <end position="184"/>
    </location>
</feature>
<dbReference type="HOGENOM" id="CLU_839684_0_0_1"/>
<dbReference type="InParanoid" id="A0A067P434"/>